<dbReference type="STRING" id="1218507.JF74_07530"/>
<evidence type="ECO:0000256" key="6">
    <source>
        <dbReference type="SAM" id="Phobius"/>
    </source>
</evidence>
<keyword evidence="2" id="KW-0813">Transport</keyword>
<feature type="transmembrane region" description="Helical" evidence="6">
    <location>
        <begin position="6"/>
        <end position="21"/>
    </location>
</feature>
<evidence type="ECO:0000256" key="5">
    <source>
        <dbReference type="ARBA" id="ARBA00023136"/>
    </source>
</evidence>
<reference evidence="8 9" key="1">
    <citation type="submission" date="2015-01" db="EMBL/GenBank/DDBJ databases">
        <title>Comparative genomics of the lactic acid bacteria isolated from the honey bee gut.</title>
        <authorList>
            <person name="Ellegaard K.M."/>
            <person name="Tamarit D."/>
            <person name="Javelind E."/>
            <person name="Olofsson T."/>
            <person name="Andersson S.G."/>
            <person name="Vasquez A."/>
        </authorList>
    </citation>
    <scope>NUCLEOTIDE SEQUENCE [LARGE SCALE GENOMIC DNA]</scope>
    <source>
        <strain evidence="8 9">Hma8</strain>
    </source>
</reference>
<dbReference type="InterPro" id="IPR004680">
    <property type="entry name" value="Cit_transptr-like_dom"/>
</dbReference>
<keyword evidence="5 6" id="KW-0472">Membrane</keyword>
<feature type="transmembrane region" description="Helical" evidence="6">
    <location>
        <begin position="98"/>
        <end position="116"/>
    </location>
</feature>
<feature type="transmembrane region" description="Helical" evidence="6">
    <location>
        <begin position="183"/>
        <end position="204"/>
    </location>
</feature>
<feature type="transmembrane region" description="Helical" evidence="6">
    <location>
        <begin position="28"/>
        <end position="45"/>
    </location>
</feature>
<evidence type="ECO:0000259" key="7">
    <source>
        <dbReference type="Pfam" id="PF03600"/>
    </source>
</evidence>
<keyword evidence="4 6" id="KW-1133">Transmembrane helix</keyword>
<dbReference type="Proteomes" id="UP000033531">
    <property type="component" value="Unassembled WGS sequence"/>
</dbReference>
<comment type="caution">
    <text evidence="8">The sequence shown here is derived from an EMBL/GenBank/DDBJ whole genome shotgun (WGS) entry which is preliminary data.</text>
</comment>
<feature type="transmembrane region" description="Helical" evidence="6">
    <location>
        <begin position="328"/>
        <end position="347"/>
    </location>
</feature>
<evidence type="ECO:0000256" key="3">
    <source>
        <dbReference type="ARBA" id="ARBA00022692"/>
    </source>
</evidence>
<feature type="transmembrane region" description="Helical" evidence="6">
    <location>
        <begin position="51"/>
        <end position="77"/>
    </location>
</feature>
<accession>A0A0F4LCW6</accession>
<evidence type="ECO:0000256" key="4">
    <source>
        <dbReference type="ARBA" id="ARBA00022989"/>
    </source>
</evidence>
<dbReference type="RefSeq" id="WP_046324701.1">
    <property type="nucleotide sequence ID" value="NZ_JBHTMT010000001.1"/>
</dbReference>
<dbReference type="HOGENOM" id="CLU_044454_0_0_9"/>
<organism evidence="8 9">
    <name type="scientific">Lactobacillus melliventris</name>
    <dbReference type="NCBI Taxonomy" id="1218507"/>
    <lineage>
        <taxon>Bacteria</taxon>
        <taxon>Bacillati</taxon>
        <taxon>Bacillota</taxon>
        <taxon>Bacilli</taxon>
        <taxon>Lactobacillales</taxon>
        <taxon>Lactobacillaceae</taxon>
        <taxon>Lactobacillus</taxon>
    </lineage>
</organism>
<sequence>MSNTLMIATVIILLIISFVLYKKIPIQFILIFLPILGALALGLDINKINNLALNFMVQTMRSIGFMMLFGLMYFTMLSKTGMFEQIIEWIMRPFNKKLNNWIIMILTTVISMIAMLTATPTATYLIVFPIMVALYDKVKFDKRVAMIIAQTGISTMLFLPWGQGVATSAIFAGVSPLKLSSSILPISFCFIPVIILQYIFFAWFMKKYPYSEKSVNQNNHSKDKVNVDIYKRPKLFWFNLVIFICVILCLAVLKLPSYLVFAAGAFLTTIIDYPKSTEYKPLWSQSAITIFNITFMIVSIAIFVGIFNGSGMTQSLAKGIVAIFPHFVLRYIHLIILGLSVIIIRFLPYQLFNSFYPILIQIGKEFGLSGIEIVAPFSVTLGLATGSSPLTPATIVGTTLLGVNLDDYCNLAVPIQFVSNILVILIGLIFGVIH</sequence>
<evidence type="ECO:0000256" key="2">
    <source>
        <dbReference type="ARBA" id="ARBA00022448"/>
    </source>
</evidence>
<comment type="subcellular location">
    <subcellularLocation>
        <location evidence="1">Membrane</location>
        <topology evidence="1">Multi-pass membrane protein</topology>
    </subcellularLocation>
</comment>
<dbReference type="GO" id="GO:0015128">
    <property type="term" value="F:gluconate transmembrane transporter activity"/>
    <property type="evidence" value="ECO:0007669"/>
    <property type="project" value="InterPro"/>
</dbReference>
<proteinExistence type="predicted"/>
<feature type="domain" description="Citrate transporter-like" evidence="7">
    <location>
        <begin position="39"/>
        <end position="342"/>
    </location>
</feature>
<feature type="transmembrane region" description="Helical" evidence="6">
    <location>
        <begin position="287"/>
        <end position="307"/>
    </location>
</feature>
<feature type="transmembrane region" description="Helical" evidence="6">
    <location>
        <begin position="240"/>
        <end position="267"/>
    </location>
</feature>
<feature type="transmembrane region" description="Helical" evidence="6">
    <location>
        <begin position="145"/>
        <end position="163"/>
    </location>
</feature>
<name>A0A0F4LCW6_9LACO</name>
<dbReference type="PANTHER" id="PTHR30354">
    <property type="entry name" value="GNT FAMILY GLUCONATE TRANSPORTER"/>
    <property type="match status" value="1"/>
</dbReference>
<dbReference type="EMBL" id="JXLI01000010">
    <property type="protein sequence ID" value="KJY56420.1"/>
    <property type="molecule type" value="Genomic_DNA"/>
</dbReference>
<gene>
    <name evidence="8" type="primary">citN</name>
    <name evidence="8" type="ORF">JF74_07530</name>
</gene>
<dbReference type="PANTHER" id="PTHR30354:SF11">
    <property type="entry name" value="PERMEASE"/>
    <property type="match status" value="1"/>
</dbReference>
<evidence type="ECO:0000313" key="8">
    <source>
        <dbReference type="EMBL" id="KJY56420.1"/>
    </source>
</evidence>
<evidence type="ECO:0000256" key="1">
    <source>
        <dbReference type="ARBA" id="ARBA00004141"/>
    </source>
</evidence>
<feature type="transmembrane region" description="Helical" evidence="6">
    <location>
        <begin position="122"/>
        <end position="138"/>
    </location>
</feature>
<dbReference type="OrthoDB" id="5329450at2"/>
<protein>
    <submittedName>
        <fullName evidence="8">Citrate transporter CitN</fullName>
    </submittedName>
</protein>
<keyword evidence="3 6" id="KW-0812">Transmembrane</keyword>
<dbReference type="PATRIC" id="fig|1218507.3.peg.922"/>
<dbReference type="GO" id="GO:0005886">
    <property type="term" value="C:plasma membrane"/>
    <property type="evidence" value="ECO:0007669"/>
    <property type="project" value="TreeGrafter"/>
</dbReference>
<dbReference type="Pfam" id="PF03600">
    <property type="entry name" value="CitMHS"/>
    <property type="match status" value="1"/>
</dbReference>
<feature type="transmembrane region" description="Helical" evidence="6">
    <location>
        <begin position="411"/>
        <end position="433"/>
    </location>
</feature>
<evidence type="ECO:0000313" key="9">
    <source>
        <dbReference type="Proteomes" id="UP000033531"/>
    </source>
</evidence>
<dbReference type="AlphaFoldDB" id="A0A0F4LCW6"/>
<dbReference type="InterPro" id="IPR003474">
    <property type="entry name" value="Glcn_transporter"/>
</dbReference>